<evidence type="ECO:0000256" key="3">
    <source>
        <dbReference type="ARBA" id="ARBA00007588"/>
    </source>
</evidence>
<dbReference type="STRING" id="491952.Mar181_2532"/>
<keyword evidence="6" id="KW-0521">NADP</keyword>
<evidence type="ECO:0000256" key="1">
    <source>
        <dbReference type="ARBA" id="ARBA00001974"/>
    </source>
</evidence>
<proteinExistence type="inferred from homology"/>
<comment type="cofactor">
    <cofactor evidence="1">
        <name>FAD</name>
        <dbReference type="ChEBI" id="CHEBI:57692"/>
    </cofactor>
</comment>
<name>F6CXE7_MARPP</name>
<keyword evidence="5" id="KW-0274">FAD</keyword>
<dbReference type="InterPro" id="IPR025700">
    <property type="entry name" value="Lys/Orn_oxygenase"/>
</dbReference>
<evidence type="ECO:0000313" key="8">
    <source>
        <dbReference type="EMBL" id="AEF55563.1"/>
    </source>
</evidence>
<evidence type="ECO:0000256" key="6">
    <source>
        <dbReference type="ARBA" id="ARBA00022857"/>
    </source>
</evidence>
<comment type="similarity">
    <text evidence="3">Belongs to the lysine N(6)-hydroxylase/L-ornithine N(5)-oxygenase family.</text>
</comment>
<evidence type="ECO:0000256" key="7">
    <source>
        <dbReference type="ARBA" id="ARBA00023002"/>
    </source>
</evidence>
<accession>F6CXE7</accession>
<keyword evidence="4" id="KW-0285">Flavoprotein</keyword>
<dbReference type="KEGG" id="mpc:Mar181_2532"/>
<dbReference type="Gene3D" id="3.50.50.60">
    <property type="entry name" value="FAD/NAD(P)-binding domain"/>
    <property type="match status" value="1"/>
</dbReference>
<dbReference type="eggNOG" id="COG3486">
    <property type="taxonomic scope" value="Bacteria"/>
</dbReference>
<evidence type="ECO:0000313" key="9">
    <source>
        <dbReference type="Proteomes" id="UP000009230"/>
    </source>
</evidence>
<evidence type="ECO:0000256" key="5">
    <source>
        <dbReference type="ARBA" id="ARBA00022827"/>
    </source>
</evidence>
<dbReference type="GO" id="GO:0006879">
    <property type="term" value="P:intracellular iron ion homeostasis"/>
    <property type="evidence" value="ECO:0007669"/>
    <property type="project" value="TreeGrafter"/>
</dbReference>
<keyword evidence="9" id="KW-1185">Reference proteome</keyword>
<dbReference type="AlphaFoldDB" id="F6CXE7"/>
<dbReference type="PANTHER" id="PTHR42802">
    <property type="entry name" value="MONOOXYGENASE"/>
    <property type="match status" value="1"/>
</dbReference>
<reference evidence="8 9" key="1">
    <citation type="journal article" date="2012" name="Stand. Genomic Sci.">
        <title>Complete genome sequence of Marinomonas posidonica type strain (IVIA-Po-181(T)).</title>
        <authorList>
            <person name="Lucas-Elio P."/>
            <person name="Goodwin L."/>
            <person name="Woyke T."/>
            <person name="Pitluck S."/>
            <person name="Nolan M."/>
            <person name="Kyrpides N.C."/>
            <person name="Detter J.C."/>
            <person name="Copeland A."/>
            <person name="Lu M."/>
            <person name="Bruce D."/>
            <person name="Detter C."/>
            <person name="Tapia R."/>
            <person name="Han S."/>
            <person name="Land M.L."/>
            <person name="Ivanova N."/>
            <person name="Mikhailova N."/>
            <person name="Johnston A.W."/>
            <person name="Sanchez-Amat A."/>
        </authorList>
    </citation>
    <scope>NUCLEOTIDE SEQUENCE [LARGE SCALE GENOMIC DNA]</scope>
    <source>
        <strain evidence="9">CECT 7376 / NCIMB 14433 / IVIA-Po-181</strain>
    </source>
</reference>
<dbReference type="RefSeq" id="WP_013797035.1">
    <property type="nucleotide sequence ID" value="NC_015559.1"/>
</dbReference>
<gene>
    <name evidence="8" type="ordered locus">Mar181_2532</name>
</gene>
<dbReference type="SUPFAM" id="SSF51905">
    <property type="entry name" value="FAD/NAD(P)-binding domain"/>
    <property type="match status" value="2"/>
</dbReference>
<dbReference type="GO" id="GO:0047091">
    <property type="term" value="F:L-lysine 6-monooxygenase (NADPH) activity"/>
    <property type="evidence" value="ECO:0007669"/>
    <property type="project" value="UniProtKB-EC"/>
</dbReference>
<dbReference type="Proteomes" id="UP000009230">
    <property type="component" value="Chromosome"/>
</dbReference>
<dbReference type="PANTHER" id="PTHR42802:SF1">
    <property type="entry name" value="L-ORNITHINE N(5)-MONOOXYGENASE"/>
    <property type="match status" value="1"/>
</dbReference>
<organism evidence="8 9">
    <name type="scientific">Marinomonas posidonica (strain CECT 7376 / NCIMB 14433 / IVIA-Po-181)</name>
    <dbReference type="NCBI Taxonomy" id="491952"/>
    <lineage>
        <taxon>Bacteria</taxon>
        <taxon>Pseudomonadati</taxon>
        <taxon>Pseudomonadota</taxon>
        <taxon>Gammaproteobacteria</taxon>
        <taxon>Oceanospirillales</taxon>
        <taxon>Oceanospirillaceae</taxon>
        <taxon>Marinomonas</taxon>
    </lineage>
</organism>
<evidence type="ECO:0000256" key="2">
    <source>
        <dbReference type="ARBA" id="ARBA00004924"/>
    </source>
</evidence>
<dbReference type="EMBL" id="CP002771">
    <property type="protein sequence ID" value="AEF55563.1"/>
    <property type="molecule type" value="Genomic_DNA"/>
</dbReference>
<protein>
    <submittedName>
        <fullName evidence="8">L-lysine 6-monooxygenase (NADPH)</fullName>
        <ecNumber evidence="8">1.14.13.59</ecNumber>
    </submittedName>
</protein>
<evidence type="ECO:0000256" key="4">
    <source>
        <dbReference type="ARBA" id="ARBA00022630"/>
    </source>
</evidence>
<dbReference type="HOGENOM" id="CLU_020931_2_0_6"/>
<dbReference type="Pfam" id="PF13434">
    <property type="entry name" value="Lys_Orn_oxgnase"/>
    <property type="match status" value="1"/>
</dbReference>
<dbReference type="InterPro" id="IPR036188">
    <property type="entry name" value="FAD/NAD-bd_sf"/>
</dbReference>
<comment type="pathway">
    <text evidence="2">Siderophore biosynthesis.</text>
</comment>
<keyword evidence="7 8" id="KW-0560">Oxidoreductase</keyword>
<sequence length="435" mass="49195">MQYSNTPEFFDLIGVGCGPSNLALAIALDEQKQNLNTVFLEKQADYSWHGNTITGNSYLQISFLKDLVSFRNPMSYYSFINYLKVHNRLHDFINLGTFYPSRLEFNDYLRWVAKQFSHQCQYDAEVIAIEPIKTRDTVTSLNVLSRDHDGKETSRITRSLVIGTGGKPYIPEPFKALKTDSRVFHHSTYLKSVNLITCNTEKRVAIVGGGQSAAEAFLDIYENDPSIKIDLIVRGSSLKPSDSSPFVNEIFAPKATDAMFNMTNHSRAETLKEYHHTNYAAIDLPMIEQIYSILYKQKITGDIRYRFLPNTNVEASSTQENGISLKIINSSNGSSETNVYDQVILATGYERNTHRELLSSISDYTKDFEADRDYRLLSDPRLQTPIYLQGYCEHSHGISDTLLSILATRSGEITTSLYKALNSTNKKKEVSSALI</sequence>
<dbReference type="EC" id="1.14.13.59" evidence="8"/>